<keyword evidence="2" id="KW-1185">Reference proteome</keyword>
<dbReference type="EMBL" id="CP003200">
    <property type="protein sequence ID" value="AEW63175.1"/>
    <property type="molecule type" value="Genomic_DNA"/>
</dbReference>
<dbReference type="HOGENOM" id="CLU_876550_0_0_6"/>
<organism evidence="1 2">
    <name type="scientific">Klebsiella pneumoniae subsp. pneumoniae (strain HS11286)</name>
    <dbReference type="NCBI Taxonomy" id="1125630"/>
    <lineage>
        <taxon>Bacteria</taxon>
        <taxon>Pseudomonadati</taxon>
        <taxon>Pseudomonadota</taxon>
        <taxon>Gammaproteobacteria</taxon>
        <taxon>Enterobacterales</taxon>
        <taxon>Enterobacteriaceae</taxon>
        <taxon>Klebsiella/Raoultella group</taxon>
        <taxon>Klebsiella</taxon>
        <taxon>Klebsiella pneumoniae complex</taxon>
    </lineage>
</organism>
<evidence type="ECO:0000313" key="1">
    <source>
        <dbReference type="EMBL" id="AEW63175.1"/>
    </source>
</evidence>
<name>A0A0H3GT72_KLEPH</name>
<dbReference type="Proteomes" id="UP000007841">
    <property type="component" value="Chromosome"/>
</dbReference>
<proteinExistence type="predicted"/>
<dbReference type="PATRIC" id="fig|1125630.4.peg.4374"/>
<reference evidence="1 2" key="1">
    <citation type="journal article" date="2012" name="J. Bacteriol.">
        <title>Complete genome sequence of Klebsiella pneumoniae subsp. pneumoniae HS11286, a multidrug-resistant strain isolated from human sputum.</title>
        <authorList>
            <person name="Liu P."/>
            <person name="Li P."/>
            <person name="Jiang X."/>
            <person name="Bi D."/>
            <person name="Xie Y."/>
            <person name="Tai C."/>
            <person name="Deng Z."/>
            <person name="Rajakumar K."/>
            <person name="Ou H.Y."/>
        </authorList>
    </citation>
    <scope>NUCLEOTIDE SEQUENCE [LARGE SCALE GENOMIC DNA]</scope>
    <source>
        <strain evidence="1 2">HS11286</strain>
    </source>
</reference>
<dbReference type="GeneID" id="11849530"/>
<dbReference type="RefSeq" id="WP_004151759.1">
    <property type="nucleotide sequence ID" value="NC_016845.1"/>
</dbReference>
<dbReference type="RefSeq" id="YP_005228777.1">
    <property type="nucleotide sequence ID" value="NC_016845.1"/>
</dbReference>
<gene>
    <name evidence="1" type="ordered locus">KPHS_44770</name>
</gene>
<evidence type="ECO:0000313" key="2">
    <source>
        <dbReference type="Proteomes" id="UP000007841"/>
    </source>
</evidence>
<accession>A0A0H3GT72</accession>
<dbReference type="AlphaFoldDB" id="A0A0H3GT72"/>
<sequence length="317" mass="36512">MENSISFMARDGVISLDTFLKTRKFKNGMGIIFLDRNVVSPVTSNSLKDKFSSLKHYRFSVILSAMEGKNKRLPTHEEYIEEYQKSSEKIGLAFGEDRVDREKIESFYYAVKGEYESHINAEYKFLAQSIEILKDKTLTEKAEKIIELTHSISKEHPSKMNPLLILLVFCHLYKGRGRHFIDKLLKVNKQEPLEQKLHNVISDLMIITLVLISISSEKKYIAEADANNGKVKHPDGSSVTLNFKHRFVFCSADAALLEFYMLYIELHEHLHVIFRHQKRILNGAIEPRLHSVCAKLFPGATKEEAAKLLNEIHSYIL</sequence>
<protein>
    <submittedName>
        <fullName evidence="1">Uncharacterized protein</fullName>
    </submittedName>
</protein>
<dbReference type="KEGG" id="kpm:KPHS_44770"/>